<dbReference type="Proteomes" id="UP001151760">
    <property type="component" value="Unassembled WGS sequence"/>
</dbReference>
<dbReference type="EMBL" id="BQNB010014772">
    <property type="protein sequence ID" value="GJT32203.1"/>
    <property type="molecule type" value="Genomic_DNA"/>
</dbReference>
<organism evidence="3 4">
    <name type="scientific">Tanacetum coccineum</name>
    <dbReference type="NCBI Taxonomy" id="301880"/>
    <lineage>
        <taxon>Eukaryota</taxon>
        <taxon>Viridiplantae</taxon>
        <taxon>Streptophyta</taxon>
        <taxon>Embryophyta</taxon>
        <taxon>Tracheophyta</taxon>
        <taxon>Spermatophyta</taxon>
        <taxon>Magnoliopsida</taxon>
        <taxon>eudicotyledons</taxon>
        <taxon>Gunneridae</taxon>
        <taxon>Pentapetalae</taxon>
        <taxon>asterids</taxon>
        <taxon>campanulids</taxon>
        <taxon>Asterales</taxon>
        <taxon>Asteraceae</taxon>
        <taxon>Asteroideae</taxon>
        <taxon>Anthemideae</taxon>
        <taxon>Anthemidinae</taxon>
        <taxon>Tanacetum</taxon>
    </lineage>
</organism>
<sequence length="317" mass="36113">MHNNIMAAGSRDRPPMLATGRYAQWRSRFLRYVDTRPNGDALRKCILEGPYTPTTVIIPAVPATDNSPAVPEQTTVETILNMSPKNKAHFESEKEAIHLILTGIGDEIYSTVDACKTAHEMWEAIERLQQGESLNIQDVKTNLFWEFGQFTSHDGETIESYYTRFYKMMNEMIRNNLTVATMQVNVQFLQQLQPEWSRFVTIVKQQHKLDEVSYHKLFDILKQYQKEVNELRAERMAKNANPLALVATAQPYQDPYYQTSKSHKSSAPISKASLPTRSHATTRHKGKETAKPITPPSESAYEEDSDPEQAQKTSSEG</sequence>
<evidence type="ECO:0000256" key="2">
    <source>
        <dbReference type="SAM" id="MobiDB-lite"/>
    </source>
</evidence>
<proteinExistence type="predicted"/>
<comment type="caution">
    <text evidence="3">The sequence shown here is derived from an EMBL/GenBank/DDBJ whole genome shotgun (WGS) entry which is preliminary data.</text>
</comment>
<evidence type="ECO:0000256" key="1">
    <source>
        <dbReference type="SAM" id="Coils"/>
    </source>
</evidence>
<name>A0ABQ5D1Y7_9ASTR</name>
<reference evidence="3" key="1">
    <citation type="journal article" date="2022" name="Int. J. Mol. Sci.">
        <title>Draft Genome of Tanacetum Coccineum: Genomic Comparison of Closely Related Tanacetum-Family Plants.</title>
        <authorList>
            <person name="Yamashiro T."/>
            <person name="Shiraishi A."/>
            <person name="Nakayama K."/>
            <person name="Satake H."/>
        </authorList>
    </citation>
    <scope>NUCLEOTIDE SEQUENCE</scope>
</reference>
<feature type="compositionally biased region" description="Polar residues" evidence="2">
    <location>
        <begin position="308"/>
        <end position="317"/>
    </location>
</feature>
<keyword evidence="1" id="KW-0175">Coiled coil</keyword>
<dbReference type="Pfam" id="PF14223">
    <property type="entry name" value="Retrotran_gag_2"/>
    <property type="match status" value="1"/>
</dbReference>
<feature type="compositionally biased region" description="Polar residues" evidence="2">
    <location>
        <begin position="256"/>
        <end position="279"/>
    </location>
</feature>
<gene>
    <name evidence="3" type="ORF">Tco_0922622</name>
</gene>
<protein>
    <recommendedName>
        <fullName evidence="5">Gag-Pol polyprotein</fullName>
    </recommendedName>
</protein>
<keyword evidence="4" id="KW-1185">Reference proteome</keyword>
<evidence type="ECO:0000313" key="3">
    <source>
        <dbReference type="EMBL" id="GJT32203.1"/>
    </source>
</evidence>
<reference evidence="3" key="2">
    <citation type="submission" date="2022-01" db="EMBL/GenBank/DDBJ databases">
        <authorList>
            <person name="Yamashiro T."/>
            <person name="Shiraishi A."/>
            <person name="Satake H."/>
            <person name="Nakayama K."/>
        </authorList>
    </citation>
    <scope>NUCLEOTIDE SEQUENCE</scope>
</reference>
<accession>A0ABQ5D1Y7</accession>
<evidence type="ECO:0000313" key="4">
    <source>
        <dbReference type="Proteomes" id="UP001151760"/>
    </source>
</evidence>
<evidence type="ECO:0008006" key="5">
    <source>
        <dbReference type="Google" id="ProtNLM"/>
    </source>
</evidence>
<feature type="coiled-coil region" evidence="1">
    <location>
        <begin position="214"/>
        <end position="241"/>
    </location>
</feature>
<feature type="region of interest" description="Disordered" evidence="2">
    <location>
        <begin position="256"/>
        <end position="317"/>
    </location>
</feature>